<name>A0AAE1DEB0_9GAST</name>
<feature type="compositionally biased region" description="Low complexity" evidence="1">
    <location>
        <begin position="392"/>
        <end position="405"/>
    </location>
</feature>
<comment type="caution">
    <text evidence="2">The sequence shown here is derived from an EMBL/GenBank/DDBJ whole genome shotgun (WGS) entry which is preliminary data.</text>
</comment>
<feature type="region of interest" description="Disordered" evidence="1">
    <location>
        <begin position="1"/>
        <end position="35"/>
    </location>
</feature>
<dbReference type="EMBL" id="JAWDGP010004196">
    <property type="protein sequence ID" value="KAK3766755.1"/>
    <property type="molecule type" value="Genomic_DNA"/>
</dbReference>
<feature type="compositionally biased region" description="Basic and acidic residues" evidence="1">
    <location>
        <begin position="368"/>
        <end position="380"/>
    </location>
</feature>
<protein>
    <submittedName>
        <fullName evidence="2">Uncharacterized protein</fullName>
    </submittedName>
</protein>
<accession>A0AAE1DEB0</accession>
<reference evidence="2" key="1">
    <citation type="journal article" date="2023" name="G3 (Bethesda)">
        <title>A reference genome for the long-term kleptoplast-retaining sea slug Elysia crispata morphotype clarki.</title>
        <authorList>
            <person name="Eastman K.E."/>
            <person name="Pendleton A.L."/>
            <person name="Shaikh M.A."/>
            <person name="Suttiyut T."/>
            <person name="Ogas R."/>
            <person name="Tomko P."/>
            <person name="Gavelis G."/>
            <person name="Widhalm J.R."/>
            <person name="Wisecaver J.H."/>
        </authorList>
    </citation>
    <scope>NUCLEOTIDE SEQUENCE</scope>
    <source>
        <strain evidence="2">ECLA1</strain>
    </source>
</reference>
<feature type="region of interest" description="Disordered" evidence="1">
    <location>
        <begin position="518"/>
        <end position="555"/>
    </location>
</feature>
<evidence type="ECO:0000256" key="1">
    <source>
        <dbReference type="SAM" id="MobiDB-lite"/>
    </source>
</evidence>
<dbReference type="Gene3D" id="3.40.50.2300">
    <property type="match status" value="1"/>
</dbReference>
<feature type="compositionally biased region" description="Basic residues" evidence="1">
    <location>
        <begin position="381"/>
        <end position="391"/>
    </location>
</feature>
<feature type="region of interest" description="Disordered" evidence="1">
    <location>
        <begin position="423"/>
        <end position="456"/>
    </location>
</feature>
<dbReference type="AlphaFoldDB" id="A0AAE1DEB0"/>
<keyword evidence="3" id="KW-1185">Reference proteome</keyword>
<evidence type="ECO:0000313" key="3">
    <source>
        <dbReference type="Proteomes" id="UP001283361"/>
    </source>
</evidence>
<dbReference type="Proteomes" id="UP001283361">
    <property type="component" value="Unassembled WGS sequence"/>
</dbReference>
<gene>
    <name evidence="2" type="ORF">RRG08_047278</name>
</gene>
<evidence type="ECO:0000313" key="2">
    <source>
        <dbReference type="EMBL" id="KAK3766755.1"/>
    </source>
</evidence>
<sequence length="751" mass="84337">MKSHDIKRGTPSVLRPVQLRPPGSNTGKTGHENSLLRLKRRRDNFLGRPHQICCTHREIGNAYLENLPGQDCLDGSDAMDLGTDDPEIKEPCGIPSYLLHDAMSPRVMTPVSRQSLLYSAENQITDGSICKLDSSYVISEGNTMKLDCQVCAMRRTCSFYFRPLILSGTESERCRDCHALDVHTENSSLGFILLVKTLCALNILCQIRAACFCFPISLNQVGGPLFLLRTKFYKCKFFMNFRRNACSFWLKPVILFFIIASSHVHSVKSEERDQVDEFNQPTRELVITSLNYLEPDVVHRESRTVEDNTRSSQSPKERLKLEDLYSDHIQDGTEPAYSDSRGFMPYSEDVIQVRSFQEANFLAQDVSSTRHSEDNSFQERKHNRNLQHQRQQHLQQKQRQQQVNNRVDKENCIVKREIAARGKFQHSKGQNRLEQRDTISDDSNTGGTDNTNSFPMSYATFPVQEARELHDYEQSENTGDQYGLLELPQPFDFDDGVWSNLPTNSFSGIDQDASLLPWHPKSHSLDPRLQSANLNNIRTSPSRRERDSSSSSSSSSYNLAEYLYKTTGNFDTTDAVENQNVSATARWDSGLPTAGQDSQGKPIIYIAGLFPWAEDIPAGAVGRGVLPAVHIALEHVNNDSRVHRKYILEMAYNDTRLATLARTSCNVINAIDNPIVNFVYSQSGFPLGAHLCWIPCLGLVKMTVVETEIVATEPVKMFAILLAVVLTRVDTALLASAGATGLTAEDLALNP</sequence>
<feature type="compositionally biased region" description="Polar residues" evidence="1">
    <location>
        <begin position="441"/>
        <end position="455"/>
    </location>
</feature>
<organism evidence="2 3">
    <name type="scientific">Elysia crispata</name>
    <name type="common">lettuce slug</name>
    <dbReference type="NCBI Taxonomy" id="231223"/>
    <lineage>
        <taxon>Eukaryota</taxon>
        <taxon>Metazoa</taxon>
        <taxon>Spiralia</taxon>
        <taxon>Lophotrochozoa</taxon>
        <taxon>Mollusca</taxon>
        <taxon>Gastropoda</taxon>
        <taxon>Heterobranchia</taxon>
        <taxon>Euthyneura</taxon>
        <taxon>Panpulmonata</taxon>
        <taxon>Sacoglossa</taxon>
        <taxon>Placobranchoidea</taxon>
        <taxon>Plakobranchidae</taxon>
        <taxon>Elysia</taxon>
    </lineage>
</organism>
<proteinExistence type="predicted"/>
<feature type="region of interest" description="Disordered" evidence="1">
    <location>
        <begin position="365"/>
        <end position="408"/>
    </location>
</feature>